<proteinExistence type="predicted"/>
<protein>
    <submittedName>
        <fullName evidence="1">Uncharacterized protein</fullName>
    </submittedName>
</protein>
<dbReference type="EMBL" id="JAFBDZ010000003">
    <property type="protein sequence ID" value="MBM7587058.1"/>
    <property type="molecule type" value="Genomic_DNA"/>
</dbReference>
<keyword evidence="2" id="KW-1185">Reference proteome</keyword>
<evidence type="ECO:0000313" key="1">
    <source>
        <dbReference type="EMBL" id="MBM7587058.1"/>
    </source>
</evidence>
<organism evidence="1 2">
    <name type="scientific">Rossellomorea pakistanensis</name>
    <dbReference type="NCBI Taxonomy" id="992288"/>
    <lineage>
        <taxon>Bacteria</taxon>
        <taxon>Bacillati</taxon>
        <taxon>Bacillota</taxon>
        <taxon>Bacilli</taxon>
        <taxon>Bacillales</taxon>
        <taxon>Bacillaceae</taxon>
        <taxon>Rossellomorea</taxon>
    </lineage>
</organism>
<reference evidence="1 2" key="1">
    <citation type="submission" date="2021-01" db="EMBL/GenBank/DDBJ databases">
        <title>Genomic Encyclopedia of Type Strains, Phase IV (KMG-IV): sequencing the most valuable type-strain genomes for metagenomic binning, comparative biology and taxonomic classification.</title>
        <authorList>
            <person name="Goeker M."/>
        </authorList>
    </citation>
    <scope>NUCLEOTIDE SEQUENCE [LARGE SCALE GENOMIC DNA]</scope>
    <source>
        <strain evidence="1 2">DSM 24834</strain>
    </source>
</reference>
<accession>A0ABS2NGW3</accession>
<evidence type="ECO:0000313" key="2">
    <source>
        <dbReference type="Proteomes" id="UP001646157"/>
    </source>
</evidence>
<dbReference type="RefSeq" id="WP_205174208.1">
    <property type="nucleotide sequence ID" value="NZ_JAFBDZ010000003.1"/>
</dbReference>
<gene>
    <name evidence="1" type="ORF">JOC86_003610</name>
</gene>
<name>A0ABS2NGW3_9BACI</name>
<comment type="caution">
    <text evidence="1">The sequence shown here is derived from an EMBL/GenBank/DDBJ whole genome shotgun (WGS) entry which is preliminary data.</text>
</comment>
<sequence length="79" mass="9138">MDDPSSKKVSKIYRKLVTSNEVKAYLIYERLNDEMKAKLREKLKENQSASSQHLLKLIDQDYMATSMNKDIAVTKVDSL</sequence>
<dbReference type="Proteomes" id="UP001646157">
    <property type="component" value="Unassembled WGS sequence"/>
</dbReference>